<keyword evidence="4" id="KW-1185">Reference proteome</keyword>
<dbReference type="Pfam" id="PF08157">
    <property type="entry name" value="NUC129"/>
    <property type="match status" value="1"/>
</dbReference>
<dbReference type="PANTHER" id="PTHR32337">
    <property type="entry name" value="NUCLEOLAR PROTEIN 7"/>
    <property type="match status" value="1"/>
</dbReference>
<comment type="caution">
    <text evidence="3">The sequence shown here is derived from an EMBL/GenBank/DDBJ whole genome shotgun (WGS) entry which is preliminary data.</text>
</comment>
<dbReference type="Proteomes" id="UP001356427">
    <property type="component" value="Unassembled WGS sequence"/>
</dbReference>
<feature type="domain" description="U3 small nucleolar RNA-associated protein NOL7 C-terminal" evidence="2">
    <location>
        <begin position="148"/>
        <end position="210"/>
    </location>
</feature>
<evidence type="ECO:0000313" key="4">
    <source>
        <dbReference type="Proteomes" id="UP001356427"/>
    </source>
</evidence>
<evidence type="ECO:0000313" key="3">
    <source>
        <dbReference type="EMBL" id="KAK6310284.1"/>
    </source>
</evidence>
<name>A0AAN8LJ60_9TELE</name>
<proteinExistence type="predicted"/>
<accession>A0AAN8LJ60</accession>
<protein>
    <recommendedName>
        <fullName evidence="2">U3 small nucleolar RNA-associated protein NOL7 C-terminal domain-containing protein</fullName>
    </recommendedName>
</protein>
<feature type="compositionally biased region" description="Low complexity" evidence="1">
    <location>
        <begin position="107"/>
        <end position="122"/>
    </location>
</feature>
<reference evidence="3 4" key="1">
    <citation type="submission" date="2021-04" db="EMBL/GenBank/DDBJ databases">
        <authorList>
            <person name="De Guttry C."/>
            <person name="Zahm M."/>
            <person name="Klopp C."/>
            <person name="Cabau C."/>
            <person name="Louis A."/>
            <person name="Berthelot C."/>
            <person name="Parey E."/>
            <person name="Roest Crollius H."/>
            <person name="Montfort J."/>
            <person name="Robinson-Rechavi M."/>
            <person name="Bucao C."/>
            <person name="Bouchez O."/>
            <person name="Gislard M."/>
            <person name="Lluch J."/>
            <person name="Milhes M."/>
            <person name="Lampietro C."/>
            <person name="Lopez Roques C."/>
            <person name="Donnadieu C."/>
            <person name="Braasch I."/>
            <person name="Desvignes T."/>
            <person name="Postlethwait J."/>
            <person name="Bobe J."/>
            <person name="Wedekind C."/>
            <person name="Guiguen Y."/>
        </authorList>
    </citation>
    <scope>NUCLEOTIDE SEQUENCE [LARGE SCALE GENOMIC DNA]</scope>
    <source>
        <strain evidence="3">Cs_M1</strain>
        <tissue evidence="3">Blood</tissue>
    </source>
</reference>
<dbReference type="InterPro" id="IPR012579">
    <property type="entry name" value="NOL7_C"/>
</dbReference>
<feature type="compositionally biased region" description="Low complexity" evidence="1">
    <location>
        <begin position="10"/>
        <end position="20"/>
    </location>
</feature>
<dbReference type="GO" id="GO:0005730">
    <property type="term" value="C:nucleolus"/>
    <property type="evidence" value="ECO:0007669"/>
    <property type="project" value="TreeGrafter"/>
</dbReference>
<gene>
    <name evidence="3" type="ORF">J4Q44_G00183390</name>
</gene>
<feature type="region of interest" description="Disordered" evidence="1">
    <location>
        <begin position="1"/>
        <end position="141"/>
    </location>
</feature>
<dbReference type="GO" id="GO:0003723">
    <property type="term" value="F:RNA binding"/>
    <property type="evidence" value="ECO:0007669"/>
    <property type="project" value="TreeGrafter"/>
</dbReference>
<feature type="compositionally biased region" description="Basic and acidic residues" evidence="1">
    <location>
        <begin position="52"/>
        <end position="68"/>
    </location>
</feature>
<evidence type="ECO:0000259" key="2">
    <source>
        <dbReference type="Pfam" id="PF08157"/>
    </source>
</evidence>
<feature type="compositionally biased region" description="Acidic residues" evidence="1">
    <location>
        <begin position="32"/>
        <end position="42"/>
    </location>
</feature>
<dbReference type="AlphaFoldDB" id="A0AAN8LJ60"/>
<sequence>MAKKLHRKSASSSNKLNSANMTDDFQLHLDSSDDDAPEEVTFEDSKASALRNMKDALETAKREKDFLKEKRRKRQELFQEQKKRSLLPADILEEIDTAPSKKQKLPGAQAESNNEEASCSGEEGSEGSEQEKEAKGFKGNIRSLKGNYSIMRVADQSSANSQQQTAMDFIQARLYGPGSQRTTSNQLLSLQNKRGQNKSAAVQFVNKKWGTEKKAKAEKLKKQWIHKQKVPSS</sequence>
<evidence type="ECO:0000256" key="1">
    <source>
        <dbReference type="SAM" id="MobiDB-lite"/>
    </source>
</evidence>
<dbReference type="PANTHER" id="PTHR32337:SF2">
    <property type="entry name" value="NUCLEOLAR PROTEIN 7"/>
    <property type="match status" value="1"/>
</dbReference>
<dbReference type="EMBL" id="JAGTTL010000016">
    <property type="protein sequence ID" value="KAK6310284.1"/>
    <property type="molecule type" value="Genomic_DNA"/>
</dbReference>
<organism evidence="3 4">
    <name type="scientific">Coregonus suidteri</name>
    <dbReference type="NCBI Taxonomy" id="861788"/>
    <lineage>
        <taxon>Eukaryota</taxon>
        <taxon>Metazoa</taxon>
        <taxon>Chordata</taxon>
        <taxon>Craniata</taxon>
        <taxon>Vertebrata</taxon>
        <taxon>Euteleostomi</taxon>
        <taxon>Actinopterygii</taxon>
        <taxon>Neopterygii</taxon>
        <taxon>Teleostei</taxon>
        <taxon>Protacanthopterygii</taxon>
        <taxon>Salmoniformes</taxon>
        <taxon>Salmonidae</taxon>
        <taxon>Coregoninae</taxon>
        <taxon>Coregonus</taxon>
    </lineage>
</organism>